<evidence type="ECO:0000313" key="3">
    <source>
        <dbReference type="EMBL" id="TWO67931.1"/>
    </source>
</evidence>
<feature type="compositionally biased region" description="Polar residues" evidence="1">
    <location>
        <begin position="411"/>
        <end position="424"/>
    </location>
</feature>
<dbReference type="OrthoDB" id="8790280at2"/>
<feature type="region of interest" description="Disordered" evidence="1">
    <location>
        <begin position="411"/>
        <end position="432"/>
    </location>
</feature>
<feature type="chain" id="PRO_5022087032" evidence="2">
    <location>
        <begin position="30"/>
        <end position="656"/>
    </location>
</feature>
<feature type="signal peptide" evidence="2">
    <location>
        <begin position="1"/>
        <end position="29"/>
    </location>
</feature>
<sequence length="656" mass="71714">MAVRPSLSPKLPHSLLIAALAAAAALPLAALGQKAPPAMLVAPMMGLDPCWVPVTGAAAQQADTAAMIRSCNPSEGSAGPLVEQTLAGLLPANGRSRSFELGYTLNVPLLTLFTKQGEQWKLNPVFIEHIARTVRDTKRPVIVYLFSTHFSQSAPIEKALAADPANLGWTPKGPLGEGVYYSAPIYNWTFADTDNGITRRRVEAAQAVLDALCRLEPAARERIRGVTLLGELHHLFPDFEAGMGFDRPYLVTDYSATSKQNFRAFLRQRFGTIEKLNQAVGAGWKSFDAVEPPSKNIRSEPLKGYTEHIDSFAHGFIPITGWAFDPKATTARPGHVRILLNGQRVARIAIDQSRQDVLAALPQLGSANVGWRYDLDFRKLPYGLHRIEVLLEDGANKPILLASRQVAIMDRQQSTPKPQPQAQGPATRPLDAGTRAHVDVPADLSSYFYNPLVPLWHEFRGQQVVDYLLKFNGALKSCLDATVPRFTHQIIPFTNPGWDHTKFAIEASLKKLPGVGMGVSLYGEPTYGTSFSDWLRRNRPGPYGITEFHPLKTLAPAELGKVFRTHARQGAQFLSFFMEPRWNGHRTSRHINLFSLDPENKAYGSDKLYEGVRAVLADPKAAAGLPLLPAPAPAPAAVRRPVAPAVTAPLVPAPAR</sequence>
<dbReference type="Gene3D" id="3.20.20.80">
    <property type="entry name" value="Glycosidases"/>
    <property type="match status" value="1"/>
</dbReference>
<gene>
    <name evidence="3" type="ORF">FN976_25145</name>
</gene>
<dbReference type="EMBL" id="VOBQ01000022">
    <property type="protein sequence ID" value="TWO67931.1"/>
    <property type="molecule type" value="Genomic_DNA"/>
</dbReference>
<evidence type="ECO:0000313" key="4">
    <source>
        <dbReference type="Proteomes" id="UP000318199"/>
    </source>
</evidence>
<protein>
    <submittedName>
        <fullName evidence="3">Uncharacterized protein</fullName>
    </submittedName>
</protein>
<comment type="caution">
    <text evidence="3">The sequence shown here is derived from an EMBL/GenBank/DDBJ whole genome shotgun (WGS) entry which is preliminary data.</text>
</comment>
<name>A0A562ZHQ2_9BURK</name>
<accession>A0A562ZHQ2</accession>
<dbReference type="AlphaFoldDB" id="A0A562ZHQ2"/>
<keyword evidence="2" id="KW-0732">Signal</keyword>
<reference evidence="3 4" key="1">
    <citation type="submission" date="2019-07" db="EMBL/GenBank/DDBJ databases">
        <title>Caenimonas sedimenti sp. nov., isolated from activated sludge.</title>
        <authorList>
            <person name="Xu J."/>
        </authorList>
    </citation>
    <scope>NUCLEOTIDE SEQUENCE [LARGE SCALE GENOMIC DNA]</scope>
    <source>
        <strain evidence="3 4">HX-9-20</strain>
    </source>
</reference>
<organism evidence="3 4">
    <name type="scientific">Caenimonas sedimenti</name>
    <dbReference type="NCBI Taxonomy" id="2596921"/>
    <lineage>
        <taxon>Bacteria</taxon>
        <taxon>Pseudomonadati</taxon>
        <taxon>Pseudomonadota</taxon>
        <taxon>Betaproteobacteria</taxon>
        <taxon>Burkholderiales</taxon>
        <taxon>Comamonadaceae</taxon>
        <taxon>Caenimonas</taxon>
    </lineage>
</organism>
<evidence type="ECO:0000256" key="2">
    <source>
        <dbReference type="SAM" id="SignalP"/>
    </source>
</evidence>
<keyword evidence="4" id="KW-1185">Reference proteome</keyword>
<evidence type="ECO:0000256" key="1">
    <source>
        <dbReference type="SAM" id="MobiDB-lite"/>
    </source>
</evidence>
<dbReference type="Proteomes" id="UP000318199">
    <property type="component" value="Unassembled WGS sequence"/>
</dbReference>
<proteinExistence type="predicted"/>